<reference evidence="11" key="1">
    <citation type="submission" date="2020-05" db="EMBL/GenBank/DDBJ databases">
        <title>Phylogenomic resolution of chytrid fungi.</title>
        <authorList>
            <person name="Stajich J.E."/>
            <person name="Amses K."/>
            <person name="Simmons R."/>
            <person name="Seto K."/>
            <person name="Myers J."/>
            <person name="Bonds A."/>
            <person name="Quandt C.A."/>
            <person name="Barry K."/>
            <person name="Liu P."/>
            <person name="Grigoriev I."/>
            <person name="Longcore J.E."/>
            <person name="James T.Y."/>
        </authorList>
    </citation>
    <scope>NUCLEOTIDE SEQUENCE</scope>
    <source>
        <strain evidence="11">JEL0476</strain>
    </source>
</reference>
<evidence type="ECO:0000259" key="10">
    <source>
        <dbReference type="PROSITE" id="PS50237"/>
    </source>
</evidence>
<dbReference type="EC" id="2.3.2.26" evidence="3"/>
<dbReference type="SMART" id="SM00119">
    <property type="entry name" value="HECTc"/>
    <property type="match status" value="1"/>
</dbReference>
<evidence type="ECO:0000313" key="12">
    <source>
        <dbReference type="Proteomes" id="UP001211065"/>
    </source>
</evidence>
<feature type="compositionally biased region" description="Low complexity" evidence="8">
    <location>
        <begin position="217"/>
        <end position="227"/>
    </location>
</feature>
<dbReference type="EMBL" id="JADGJW010000400">
    <property type="protein sequence ID" value="KAJ3218010.1"/>
    <property type="molecule type" value="Genomic_DNA"/>
</dbReference>
<name>A0AAD5XXQ2_9FUNG</name>
<dbReference type="PROSITE" id="PS50237">
    <property type="entry name" value="HECT"/>
    <property type="match status" value="2"/>
</dbReference>
<feature type="region of interest" description="Disordered" evidence="8">
    <location>
        <begin position="205"/>
        <end position="227"/>
    </location>
</feature>
<evidence type="ECO:0000256" key="1">
    <source>
        <dbReference type="ARBA" id="ARBA00000885"/>
    </source>
</evidence>
<dbReference type="InterPro" id="IPR036020">
    <property type="entry name" value="WW_dom_sf"/>
</dbReference>
<dbReference type="PROSITE" id="PS50020">
    <property type="entry name" value="WW_DOMAIN_2"/>
    <property type="match status" value="2"/>
</dbReference>
<feature type="active site" description="Glycyl thioester intermediate" evidence="7">
    <location>
        <position position="540"/>
    </location>
</feature>
<keyword evidence="4" id="KW-0808">Transferase</keyword>
<dbReference type="PANTHER" id="PTHR11254">
    <property type="entry name" value="HECT DOMAIN UBIQUITIN-PROTEIN LIGASE"/>
    <property type="match status" value="1"/>
</dbReference>
<dbReference type="InterPro" id="IPR050409">
    <property type="entry name" value="E3_ubiq-protein_ligase"/>
</dbReference>
<gene>
    <name evidence="11" type="ORF">HK099_005276</name>
</gene>
<dbReference type="Pfam" id="PF00632">
    <property type="entry name" value="HECT"/>
    <property type="match status" value="1"/>
</dbReference>
<dbReference type="PANTHER" id="PTHR11254:SF440">
    <property type="entry name" value="E3 UBIQUITIN-PROTEIN LIGASE NEDD-4"/>
    <property type="match status" value="1"/>
</dbReference>
<keyword evidence="6 7" id="KW-0833">Ubl conjugation pathway</keyword>
<proteinExistence type="predicted"/>
<dbReference type="InterPro" id="IPR001202">
    <property type="entry name" value="WW_dom"/>
</dbReference>
<dbReference type="Gene3D" id="2.20.70.10">
    <property type="match status" value="1"/>
</dbReference>
<dbReference type="CDD" id="cd00201">
    <property type="entry name" value="WW"/>
    <property type="match status" value="2"/>
</dbReference>
<dbReference type="GO" id="GO:0005737">
    <property type="term" value="C:cytoplasm"/>
    <property type="evidence" value="ECO:0007669"/>
    <property type="project" value="TreeGrafter"/>
</dbReference>
<feature type="compositionally biased region" description="Polar residues" evidence="8">
    <location>
        <begin position="169"/>
        <end position="180"/>
    </location>
</feature>
<dbReference type="GO" id="GO:0016567">
    <property type="term" value="P:protein ubiquitination"/>
    <property type="evidence" value="ECO:0007669"/>
    <property type="project" value="TreeGrafter"/>
</dbReference>
<evidence type="ECO:0000256" key="3">
    <source>
        <dbReference type="ARBA" id="ARBA00012485"/>
    </source>
</evidence>
<dbReference type="SUPFAM" id="SSF51045">
    <property type="entry name" value="WW domain"/>
    <property type="match status" value="2"/>
</dbReference>
<accession>A0AAD5XXQ2</accession>
<dbReference type="SMART" id="SM00456">
    <property type="entry name" value="WW"/>
    <property type="match status" value="2"/>
</dbReference>
<dbReference type="PROSITE" id="PS01159">
    <property type="entry name" value="WW_DOMAIN_1"/>
    <property type="match status" value="2"/>
</dbReference>
<feature type="compositionally biased region" description="Low complexity" evidence="8">
    <location>
        <begin position="150"/>
        <end position="164"/>
    </location>
</feature>
<organism evidence="11 12">
    <name type="scientific">Clydaea vesicula</name>
    <dbReference type="NCBI Taxonomy" id="447962"/>
    <lineage>
        <taxon>Eukaryota</taxon>
        <taxon>Fungi</taxon>
        <taxon>Fungi incertae sedis</taxon>
        <taxon>Chytridiomycota</taxon>
        <taxon>Chytridiomycota incertae sedis</taxon>
        <taxon>Chytridiomycetes</taxon>
        <taxon>Lobulomycetales</taxon>
        <taxon>Lobulomycetaceae</taxon>
        <taxon>Clydaea</taxon>
    </lineage>
</organism>
<feature type="domain" description="HECT" evidence="10">
    <location>
        <begin position="371"/>
        <end position="572"/>
    </location>
</feature>
<evidence type="ECO:0000259" key="9">
    <source>
        <dbReference type="PROSITE" id="PS50020"/>
    </source>
</evidence>
<sequence>MKNQGFLGTATQNISEVFRDGLERGGEEMVTLDLKKLNNNDAVSGKLILHITTKFIPDPSNRTLLPGATYPSTPHVNSNINSARGSSSSLDGPSNQPASTVIPKQVITPNPPPARPSFINEDNFGPLPIGTPATQEVARQQHLNRNLPDSASIHSNSSASVIVSPTPNPSVVHSTSSSNLGPLGAGWEQRFTPEGRSYFVDHNNRMTTWSDPRRNQAATPATTTTPMNASQTATQLALAQQQAAATLGPLPGGWEMRMTSNGRVYFVDHNAKITTWDDPRLPSSVDASVPQYKRDFRRKLIYFRSQGLMKPVPGQCHVTVRRNNIFEDAYSEIMRYSPLELKKRLMIKFHGEDGLDYGGLSRENSIDGVLDMTFDVEEDKFGEIVSIELKEDGKNILVTDANKEEYVRLMCEHRISKRVEEQFAAFLSGFNEIIPSDLIGVFDERELELLIGGIAEIDVDDWKKNTDYRGFTENDEVVQWFWKCVDSFEPEKKARLLQFVTGTSRIPVNGFRDLQGSDGPRRFTIERLGDTGALPKSHTCFNRIDLPVYKNYETLVTKLTMAVEETVGFMQE</sequence>
<evidence type="ECO:0000313" key="11">
    <source>
        <dbReference type="EMBL" id="KAJ3218010.1"/>
    </source>
</evidence>
<keyword evidence="5" id="KW-0677">Repeat</keyword>
<evidence type="ECO:0000256" key="6">
    <source>
        <dbReference type="ARBA" id="ARBA00022786"/>
    </source>
</evidence>
<dbReference type="FunFam" id="2.20.70.10:FF:000017">
    <property type="entry name" value="E3 ubiquitin-protein ligase"/>
    <property type="match status" value="2"/>
</dbReference>
<dbReference type="AlphaFoldDB" id="A0AAD5XXQ2"/>
<dbReference type="Gene3D" id="3.30.2160.10">
    <property type="entry name" value="Hect, E3 ligase catalytic domain"/>
    <property type="match status" value="1"/>
</dbReference>
<dbReference type="GO" id="GO:0061630">
    <property type="term" value="F:ubiquitin protein ligase activity"/>
    <property type="evidence" value="ECO:0007669"/>
    <property type="project" value="UniProtKB-EC"/>
</dbReference>
<dbReference type="Gene3D" id="3.30.2410.10">
    <property type="entry name" value="Hect, E3 ligase catalytic domain"/>
    <property type="match status" value="1"/>
</dbReference>
<feature type="compositionally biased region" description="Low complexity" evidence="8">
    <location>
        <begin position="77"/>
        <end position="89"/>
    </location>
</feature>
<feature type="region of interest" description="Disordered" evidence="8">
    <location>
        <begin position="148"/>
        <end position="185"/>
    </location>
</feature>
<evidence type="ECO:0000256" key="5">
    <source>
        <dbReference type="ARBA" id="ARBA00022737"/>
    </source>
</evidence>
<comment type="caution">
    <text evidence="11">The sequence shown here is derived from an EMBL/GenBank/DDBJ whole genome shotgun (WGS) entry which is preliminary data.</text>
</comment>
<comment type="pathway">
    <text evidence="2">Protein modification; protein ubiquitination.</text>
</comment>
<feature type="domain" description="HECT" evidence="10">
    <location>
        <begin position="337"/>
        <end position="363"/>
    </location>
</feature>
<evidence type="ECO:0000256" key="2">
    <source>
        <dbReference type="ARBA" id="ARBA00004906"/>
    </source>
</evidence>
<keyword evidence="12" id="KW-1185">Reference proteome</keyword>
<dbReference type="GO" id="GO:0006511">
    <property type="term" value="P:ubiquitin-dependent protein catabolic process"/>
    <property type="evidence" value="ECO:0007669"/>
    <property type="project" value="TreeGrafter"/>
</dbReference>
<feature type="region of interest" description="Disordered" evidence="8">
    <location>
        <begin position="68"/>
        <end position="107"/>
    </location>
</feature>
<evidence type="ECO:0000256" key="8">
    <source>
        <dbReference type="SAM" id="MobiDB-lite"/>
    </source>
</evidence>
<feature type="compositionally biased region" description="Polar residues" evidence="8">
    <location>
        <begin position="90"/>
        <end position="99"/>
    </location>
</feature>
<feature type="domain" description="WW" evidence="9">
    <location>
        <begin position="181"/>
        <end position="214"/>
    </location>
</feature>
<evidence type="ECO:0000256" key="4">
    <source>
        <dbReference type="ARBA" id="ARBA00022679"/>
    </source>
</evidence>
<dbReference type="InterPro" id="IPR035983">
    <property type="entry name" value="Hect_E3_ubiquitin_ligase"/>
</dbReference>
<dbReference type="FunFam" id="3.30.2410.10:FF:000001">
    <property type="entry name" value="E3 ubiquitin-protein ligase NEDD4-like"/>
    <property type="match status" value="1"/>
</dbReference>
<evidence type="ECO:0000256" key="7">
    <source>
        <dbReference type="PROSITE-ProRule" id="PRU00104"/>
    </source>
</evidence>
<feature type="domain" description="WW" evidence="9">
    <location>
        <begin position="248"/>
        <end position="281"/>
    </location>
</feature>
<dbReference type="Pfam" id="PF00397">
    <property type="entry name" value="WW"/>
    <property type="match status" value="2"/>
</dbReference>
<comment type="caution">
    <text evidence="7">Lacks conserved residue(s) required for the propagation of feature annotation.</text>
</comment>
<dbReference type="SUPFAM" id="SSF56204">
    <property type="entry name" value="Hect, E3 ligase catalytic domain"/>
    <property type="match status" value="1"/>
</dbReference>
<dbReference type="Gene3D" id="3.90.1750.10">
    <property type="entry name" value="Hect, E3 ligase catalytic domains"/>
    <property type="match status" value="1"/>
</dbReference>
<comment type="catalytic activity">
    <reaction evidence="1">
        <text>S-ubiquitinyl-[E2 ubiquitin-conjugating enzyme]-L-cysteine + [acceptor protein]-L-lysine = [E2 ubiquitin-conjugating enzyme]-L-cysteine + N(6)-ubiquitinyl-[acceptor protein]-L-lysine.</text>
        <dbReference type="EC" id="2.3.2.26"/>
    </reaction>
</comment>
<protein>
    <recommendedName>
        <fullName evidence="3">HECT-type E3 ubiquitin transferase</fullName>
        <ecNumber evidence="3">2.3.2.26</ecNumber>
    </recommendedName>
</protein>
<dbReference type="Proteomes" id="UP001211065">
    <property type="component" value="Unassembled WGS sequence"/>
</dbReference>
<dbReference type="InterPro" id="IPR000569">
    <property type="entry name" value="HECT_dom"/>
</dbReference>